<evidence type="ECO:0000313" key="1">
    <source>
        <dbReference type="EMBL" id="CEN38516.1"/>
    </source>
</evidence>
<sequence>MPPVELLTISEQKGVRLRATVSEFWCCVAFSYSEPFQMYKKEFWL</sequence>
<reference evidence="1 2" key="1">
    <citation type="submission" date="2015-01" db="EMBL/GenBank/DDBJ databases">
        <authorList>
            <person name="Xiang T."/>
            <person name="Song Y."/>
            <person name="Huang L."/>
            <person name="Wang B."/>
            <person name="Wu P."/>
        </authorList>
    </citation>
    <scope>NUCLEOTIDE SEQUENCE [LARGE SCALE GENOMIC DNA]</scope>
    <source>
        <strain evidence="1 2">Cc12</strain>
    </source>
</reference>
<gene>
    <name evidence="1" type="ORF">CCAN12_730073</name>
</gene>
<name>A0A0B7HFM4_9FLAO</name>
<dbReference type="EMBL" id="CDOE01000071">
    <property type="protein sequence ID" value="CEN38516.1"/>
    <property type="molecule type" value="Genomic_DNA"/>
</dbReference>
<proteinExistence type="predicted"/>
<protein>
    <submittedName>
        <fullName evidence="1">Uncharacterized protein</fullName>
    </submittedName>
</protein>
<accession>A0A0B7HFM4</accession>
<dbReference type="AlphaFoldDB" id="A0A0B7HFM4"/>
<dbReference type="Proteomes" id="UP000044026">
    <property type="component" value="Unassembled WGS sequence"/>
</dbReference>
<evidence type="ECO:0000313" key="2">
    <source>
        <dbReference type="Proteomes" id="UP000044026"/>
    </source>
</evidence>
<organism evidence="1 2">
    <name type="scientific">Capnocytophaga canimorsus</name>
    <dbReference type="NCBI Taxonomy" id="28188"/>
    <lineage>
        <taxon>Bacteria</taxon>
        <taxon>Pseudomonadati</taxon>
        <taxon>Bacteroidota</taxon>
        <taxon>Flavobacteriia</taxon>
        <taxon>Flavobacteriales</taxon>
        <taxon>Flavobacteriaceae</taxon>
        <taxon>Capnocytophaga</taxon>
    </lineage>
</organism>